<protein>
    <submittedName>
        <fullName evidence="1">MIS18 binding protein 1</fullName>
    </submittedName>
</protein>
<sequence>MRNSSYGYRWKVIFQLHQEEKPHLTKEKALLLENFSLMLWSLWMKKRKIIIFQVLILHSKSEKIFPVFLSRSRQLFIPSFGVPIFSL</sequence>
<comment type="caution">
    <text evidence="1">The sequence shown here is derived from an EMBL/GenBank/DDBJ whole genome shotgun (WGS) entry which is preliminary data.</text>
</comment>
<evidence type="ECO:0000313" key="1">
    <source>
        <dbReference type="EMBL" id="KAF6387947.1"/>
    </source>
</evidence>
<accession>A0A7J8AMX2</accession>
<proteinExistence type="predicted"/>
<name>A0A7J8AMX2_MYOMY</name>
<gene>
    <name evidence="1" type="ORF">mMyoMyo1_013109</name>
</gene>
<evidence type="ECO:0000313" key="2">
    <source>
        <dbReference type="Proteomes" id="UP000527355"/>
    </source>
</evidence>
<keyword evidence="2" id="KW-1185">Reference proteome</keyword>
<reference evidence="1 2" key="1">
    <citation type="journal article" date="2020" name="Nature">
        <title>Six reference-quality genomes reveal evolution of bat adaptations.</title>
        <authorList>
            <person name="Jebb D."/>
            <person name="Huang Z."/>
            <person name="Pippel M."/>
            <person name="Hughes G.M."/>
            <person name="Lavrichenko K."/>
            <person name="Devanna P."/>
            <person name="Winkler S."/>
            <person name="Jermiin L.S."/>
            <person name="Skirmuntt E.C."/>
            <person name="Katzourakis A."/>
            <person name="Burkitt-Gray L."/>
            <person name="Ray D.A."/>
            <person name="Sullivan K.A.M."/>
            <person name="Roscito J.G."/>
            <person name="Kirilenko B.M."/>
            <person name="Davalos L.M."/>
            <person name="Corthals A.P."/>
            <person name="Power M.L."/>
            <person name="Jones G."/>
            <person name="Ransome R.D."/>
            <person name="Dechmann D.K.N."/>
            <person name="Locatelli A.G."/>
            <person name="Puechmaille S.J."/>
            <person name="Fedrigo O."/>
            <person name="Jarvis E.D."/>
            <person name="Hiller M."/>
            <person name="Vernes S.C."/>
            <person name="Myers E.W."/>
            <person name="Teeling E.C."/>
        </authorList>
    </citation>
    <scope>NUCLEOTIDE SEQUENCE [LARGE SCALE GENOMIC DNA]</scope>
    <source>
        <strain evidence="1">MMyoMyo1</strain>
        <tissue evidence="1">Flight muscle</tissue>
    </source>
</reference>
<organism evidence="1 2">
    <name type="scientific">Myotis myotis</name>
    <name type="common">Greater mouse-eared bat</name>
    <name type="synonym">Vespertilio myotis</name>
    <dbReference type="NCBI Taxonomy" id="51298"/>
    <lineage>
        <taxon>Eukaryota</taxon>
        <taxon>Metazoa</taxon>
        <taxon>Chordata</taxon>
        <taxon>Craniata</taxon>
        <taxon>Vertebrata</taxon>
        <taxon>Euteleostomi</taxon>
        <taxon>Mammalia</taxon>
        <taxon>Eutheria</taxon>
        <taxon>Laurasiatheria</taxon>
        <taxon>Chiroptera</taxon>
        <taxon>Yangochiroptera</taxon>
        <taxon>Vespertilionidae</taxon>
        <taxon>Myotis</taxon>
    </lineage>
</organism>
<dbReference type="EMBL" id="JABWUV010000001">
    <property type="protein sequence ID" value="KAF6387947.1"/>
    <property type="molecule type" value="Genomic_DNA"/>
</dbReference>
<dbReference type="Proteomes" id="UP000527355">
    <property type="component" value="Unassembled WGS sequence"/>
</dbReference>
<dbReference type="AlphaFoldDB" id="A0A7J8AMX2"/>